<keyword evidence="6" id="KW-0963">Cytoplasm</keyword>
<dbReference type="PANTHER" id="PTHR41391">
    <property type="entry name" value="RESTRICTION OF TELOMERE CAPPING PROTEIN 4"/>
    <property type="match status" value="1"/>
</dbReference>
<evidence type="ECO:0000256" key="8">
    <source>
        <dbReference type="SAM" id="MobiDB-lite"/>
    </source>
</evidence>
<comment type="subcellular location">
    <subcellularLocation>
        <location evidence="3">Cytoplasm</location>
    </subcellularLocation>
    <subcellularLocation>
        <location evidence="2">Nucleus</location>
    </subcellularLocation>
</comment>
<dbReference type="AlphaFoldDB" id="A0A9P8TIK2"/>
<dbReference type="PANTHER" id="PTHR41391:SF1">
    <property type="entry name" value="RESTRICTION OF TELOMERE CAPPING PROTEIN 4"/>
    <property type="match status" value="1"/>
</dbReference>
<evidence type="ECO:0000256" key="4">
    <source>
        <dbReference type="ARBA" id="ARBA00009461"/>
    </source>
</evidence>
<name>A0A9P8TIK2_9ASCO</name>
<comment type="similarity">
    <text evidence="4">Belongs to the RTC4 family.</text>
</comment>
<feature type="compositionally biased region" description="Low complexity" evidence="8">
    <location>
        <begin position="17"/>
        <end position="33"/>
    </location>
</feature>
<evidence type="ECO:0000256" key="7">
    <source>
        <dbReference type="ARBA" id="ARBA00023242"/>
    </source>
</evidence>
<dbReference type="Pfam" id="PF14474">
    <property type="entry name" value="RTC4"/>
    <property type="match status" value="1"/>
</dbReference>
<evidence type="ECO:0000313" key="11">
    <source>
        <dbReference type="Proteomes" id="UP000769528"/>
    </source>
</evidence>
<feature type="region of interest" description="Disordered" evidence="8">
    <location>
        <begin position="1"/>
        <end position="84"/>
    </location>
</feature>
<feature type="compositionally biased region" description="Basic and acidic residues" evidence="8">
    <location>
        <begin position="62"/>
        <end position="73"/>
    </location>
</feature>
<evidence type="ECO:0000256" key="5">
    <source>
        <dbReference type="ARBA" id="ARBA00015162"/>
    </source>
</evidence>
<organism evidence="10 11">
    <name type="scientific">Wickerhamomyces mucosus</name>
    <dbReference type="NCBI Taxonomy" id="1378264"/>
    <lineage>
        <taxon>Eukaryota</taxon>
        <taxon>Fungi</taxon>
        <taxon>Dikarya</taxon>
        <taxon>Ascomycota</taxon>
        <taxon>Saccharomycotina</taxon>
        <taxon>Saccharomycetes</taxon>
        <taxon>Phaffomycetales</taxon>
        <taxon>Wickerhamomycetaceae</taxon>
        <taxon>Wickerhamomyces</taxon>
    </lineage>
</organism>
<comment type="function">
    <text evidence="1">May be involved in a process influencing telomere capping.</text>
</comment>
<dbReference type="SMART" id="SM01312">
    <property type="entry name" value="RTC4"/>
    <property type="match status" value="1"/>
</dbReference>
<dbReference type="InterPro" id="IPR039024">
    <property type="entry name" value="RTC4"/>
</dbReference>
<evidence type="ECO:0000256" key="3">
    <source>
        <dbReference type="ARBA" id="ARBA00004496"/>
    </source>
</evidence>
<keyword evidence="7" id="KW-0539">Nucleus</keyword>
<feature type="region of interest" description="Disordered" evidence="8">
    <location>
        <begin position="160"/>
        <end position="187"/>
    </location>
</feature>
<feature type="compositionally biased region" description="Basic and acidic residues" evidence="8">
    <location>
        <begin position="160"/>
        <end position="169"/>
    </location>
</feature>
<protein>
    <recommendedName>
        <fullName evidence="5">Restriction of telomere capping protein 4</fullName>
    </recommendedName>
</protein>
<dbReference type="InterPro" id="IPR028094">
    <property type="entry name" value="RTC4_C"/>
</dbReference>
<dbReference type="GO" id="GO:0005737">
    <property type="term" value="C:cytoplasm"/>
    <property type="evidence" value="ECO:0007669"/>
    <property type="project" value="UniProtKB-SubCell"/>
</dbReference>
<evidence type="ECO:0000313" key="10">
    <source>
        <dbReference type="EMBL" id="KAH3680134.1"/>
    </source>
</evidence>
<gene>
    <name evidence="10" type="ORF">WICMUC_000535</name>
</gene>
<reference evidence="10" key="1">
    <citation type="journal article" date="2021" name="Open Biol.">
        <title>Shared evolutionary footprints suggest mitochondrial oxidative damage underlies multiple complex I losses in fungi.</title>
        <authorList>
            <person name="Schikora-Tamarit M.A."/>
            <person name="Marcet-Houben M."/>
            <person name="Nosek J."/>
            <person name="Gabaldon T."/>
        </authorList>
    </citation>
    <scope>NUCLEOTIDE SEQUENCE</scope>
    <source>
        <strain evidence="10">CBS6341</strain>
    </source>
</reference>
<evidence type="ECO:0000256" key="2">
    <source>
        <dbReference type="ARBA" id="ARBA00004123"/>
    </source>
</evidence>
<reference evidence="10" key="2">
    <citation type="submission" date="2021-01" db="EMBL/GenBank/DDBJ databases">
        <authorList>
            <person name="Schikora-Tamarit M.A."/>
        </authorList>
    </citation>
    <scope>NUCLEOTIDE SEQUENCE</scope>
    <source>
        <strain evidence="10">CBS6341</strain>
    </source>
</reference>
<sequence length="439" mass="50223">MNNVQKGIRNNRESTISLKSKAPSFSSSQSSNSDETFKVPKKKLNSLSGQSCRNGGLHKKIDRIIPKPTDEAKSSVNPDTTDLKNDNIDDDLILQFSSKSKKNVSSVNGKTVTNLNDIESFFANLSKDYSDQTVISKPDISKHKKDQLEKKYESLRIKKELEQQKRDGSLENSASKSKPRGIKRKVNEELVKPQNDIVNSFKNSSFRRMENKIKKALDNDTMQQIQNTKYFTESLPSGYEDDDTDNNNEDIYNETIDIGFKNNYSEVDEQKNFNKQKKVVDLKYGSKQYPGKLTEYELERKVTKYLESVPDFLKTLKDSQYYQNAAKVAESSSSVTISRGEFVSLPKDEIMIGFYGTKRQSIMASIIKQKFEKQLEKMALKNKVIQFWSIDSFVLYVICCEVAAGIASDELNISKREAYKVLKETNDYGKYITDEYPLF</sequence>
<evidence type="ECO:0000259" key="9">
    <source>
        <dbReference type="SMART" id="SM01312"/>
    </source>
</evidence>
<comment type="caution">
    <text evidence="10">The sequence shown here is derived from an EMBL/GenBank/DDBJ whole genome shotgun (WGS) entry which is preliminary data.</text>
</comment>
<dbReference type="GO" id="GO:0005634">
    <property type="term" value="C:nucleus"/>
    <property type="evidence" value="ECO:0007669"/>
    <property type="project" value="UniProtKB-SubCell"/>
</dbReference>
<evidence type="ECO:0000256" key="1">
    <source>
        <dbReference type="ARBA" id="ARBA00002738"/>
    </source>
</evidence>
<keyword evidence="11" id="KW-1185">Reference proteome</keyword>
<dbReference type="Proteomes" id="UP000769528">
    <property type="component" value="Unassembled WGS sequence"/>
</dbReference>
<accession>A0A9P8TIK2</accession>
<feature type="domain" description="Restriction of telomere capping protein 4 C-terminal" evidence="9">
    <location>
        <begin position="312"/>
        <end position="435"/>
    </location>
</feature>
<dbReference type="EMBL" id="JAEUBF010000159">
    <property type="protein sequence ID" value="KAH3680134.1"/>
    <property type="molecule type" value="Genomic_DNA"/>
</dbReference>
<proteinExistence type="inferred from homology"/>
<evidence type="ECO:0000256" key="6">
    <source>
        <dbReference type="ARBA" id="ARBA00022490"/>
    </source>
</evidence>
<dbReference type="OrthoDB" id="3981246at2759"/>